<accession>A0A5C6G0N7</accession>
<reference evidence="1 2" key="1">
    <citation type="submission" date="2019-02" db="EMBL/GenBank/DDBJ databases">
        <title>Deep-cultivation of Planctomycetes and their phenomic and genomic characterization uncovers novel biology.</title>
        <authorList>
            <person name="Wiegand S."/>
            <person name="Jogler M."/>
            <person name="Boedeker C."/>
            <person name="Pinto D."/>
            <person name="Vollmers J."/>
            <person name="Rivas-Marin E."/>
            <person name="Kohn T."/>
            <person name="Peeters S.H."/>
            <person name="Heuer A."/>
            <person name="Rast P."/>
            <person name="Oberbeckmann S."/>
            <person name="Bunk B."/>
            <person name="Jeske O."/>
            <person name="Meyerdierks A."/>
            <person name="Storesund J.E."/>
            <person name="Kallscheuer N."/>
            <person name="Luecker S."/>
            <person name="Lage O.M."/>
            <person name="Pohl T."/>
            <person name="Merkel B.J."/>
            <person name="Hornburger P."/>
            <person name="Mueller R.-W."/>
            <person name="Bruemmer F."/>
            <person name="Labrenz M."/>
            <person name="Spormann A.M."/>
            <person name="Op Den Camp H."/>
            <person name="Overmann J."/>
            <person name="Amann R."/>
            <person name="Jetten M.S.M."/>
            <person name="Mascher T."/>
            <person name="Medema M.H."/>
            <person name="Devos D.P."/>
            <person name="Kaster A.-K."/>
            <person name="Ovreas L."/>
            <person name="Rohde M."/>
            <person name="Galperin M.Y."/>
            <person name="Jogler C."/>
        </authorList>
    </citation>
    <scope>NUCLEOTIDE SEQUENCE [LARGE SCALE GENOMIC DNA]</scope>
    <source>
        <strain evidence="1 2">V7</strain>
    </source>
</reference>
<gene>
    <name evidence="1" type="ORF">V7x_26220</name>
</gene>
<dbReference type="EMBL" id="SJPZ01000001">
    <property type="protein sequence ID" value="TWU67050.1"/>
    <property type="molecule type" value="Genomic_DNA"/>
</dbReference>
<dbReference type="AlphaFoldDB" id="A0A5C6G0N7"/>
<sequence length="39" mass="4289">MIVGAYDDAAGGGPVTQGKIYLLVFWAYESQQRRDGLIE</sequence>
<protein>
    <submittedName>
        <fullName evidence="1">Uncharacterized protein</fullName>
    </submittedName>
</protein>
<name>A0A5C6G0N7_9PLAN</name>
<comment type="caution">
    <text evidence="1">The sequence shown here is derived from an EMBL/GenBank/DDBJ whole genome shotgun (WGS) entry which is preliminary data.</text>
</comment>
<evidence type="ECO:0000313" key="2">
    <source>
        <dbReference type="Proteomes" id="UP000316476"/>
    </source>
</evidence>
<proteinExistence type="predicted"/>
<evidence type="ECO:0000313" key="1">
    <source>
        <dbReference type="EMBL" id="TWU67050.1"/>
    </source>
</evidence>
<organism evidence="1 2">
    <name type="scientific">Crateriforma conspicua</name>
    <dbReference type="NCBI Taxonomy" id="2527996"/>
    <lineage>
        <taxon>Bacteria</taxon>
        <taxon>Pseudomonadati</taxon>
        <taxon>Planctomycetota</taxon>
        <taxon>Planctomycetia</taxon>
        <taxon>Planctomycetales</taxon>
        <taxon>Planctomycetaceae</taxon>
        <taxon>Crateriforma</taxon>
    </lineage>
</organism>
<dbReference type="Proteomes" id="UP000316476">
    <property type="component" value="Unassembled WGS sequence"/>
</dbReference>